<sequence>MGRHALAAARPWGVAPTSPAIFGIARGGGRLDDGPPPDGAADEGYEYVEVEYDPDGPPDLDVYGTDDGYEYYEVEEVDTALFGDASDASRLVEGSDGDADSDTREEPSDEVSNEDQADCGADITEQAGGRDDDNEIDGILSTPLPKSVGRGERSAASVNESLDEEKVDDAAIGNQSTMVSSEDKEAKMSPAPTERRAGAASRANSKKSKRKRNRKPGRVGGRPGGKQGWNKQPPGPSQLRYPQSAFVTPLPSSRRAVSSHSNRYGRSALGDCAMAVASALGSVLRPVGSFLQSALRGVYVTVARWAAFLVASARHSIDTCLYGAVDGVTTTGLASRRGGLGALLSSMPPVLSLSAAALLVLVVARAIVPRMRGMDGEVQGERDEDGPSIEQEIEFLNKSFAPANPAASSRIAETIARQRARFARGVGKVRRERGSKMSRRGQRQFTIKSIQSWWKERPGQQSIAIIEPRHLRDEGRPLNQEIKKLHRQLQNSEQERELLRAENERLRSRINGAQENASRVAKGREDDPKVGRKSPAKKVSKRRARAEEEAERQMREVEEMEAIEHERMLRGRYGSDMLMGRNDLDLNRSSAMFPEITREVDREYVTADNTTYDDDGDDVASRGWTAM</sequence>
<feature type="region of interest" description="Disordered" evidence="1">
    <location>
        <begin position="607"/>
        <end position="627"/>
    </location>
</feature>
<name>K0TFQ4_THAOC</name>
<dbReference type="AlphaFoldDB" id="K0TFQ4"/>
<organism evidence="2 3">
    <name type="scientific">Thalassiosira oceanica</name>
    <name type="common">Marine diatom</name>
    <dbReference type="NCBI Taxonomy" id="159749"/>
    <lineage>
        <taxon>Eukaryota</taxon>
        <taxon>Sar</taxon>
        <taxon>Stramenopiles</taxon>
        <taxon>Ochrophyta</taxon>
        <taxon>Bacillariophyta</taxon>
        <taxon>Coscinodiscophyceae</taxon>
        <taxon>Thalassiosirophycidae</taxon>
        <taxon>Thalassiosirales</taxon>
        <taxon>Thalassiosiraceae</taxon>
        <taxon>Thalassiosira</taxon>
    </lineage>
</organism>
<feature type="region of interest" description="Disordered" evidence="1">
    <location>
        <begin position="505"/>
        <end position="553"/>
    </location>
</feature>
<accession>K0TFQ4</accession>
<comment type="caution">
    <text evidence="2">The sequence shown here is derived from an EMBL/GenBank/DDBJ whole genome shotgun (WGS) entry which is preliminary data.</text>
</comment>
<proteinExistence type="predicted"/>
<dbReference type="Proteomes" id="UP000266841">
    <property type="component" value="Unassembled WGS sequence"/>
</dbReference>
<dbReference type="EMBL" id="AGNL01002490">
    <property type="protein sequence ID" value="EJK76170.1"/>
    <property type="molecule type" value="Genomic_DNA"/>
</dbReference>
<keyword evidence="3" id="KW-1185">Reference proteome</keyword>
<feature type="compositionally biased region" description="Basic residues" evidence="1">
    <location>
        <begin position="531"/>
        <end position="544"/>
    </location>
</feature>
<evidence type="ECO:0000313" key="3">
    <source>
        <dbReference type="Proteomes" id="UP000266841"/>
    </source>
</evidence>
<protein>
    <submittedName>
        <fullName evidence="2">Uncharacterized protein</fullName>
    </submittedName>
</protein>
<feature type="compositionally biased region" description="Gly residues" evidence="1">
    <location>
        <begin position="218"/>
        <end position="227"/>
    </location>
</feature>
<evidence type="ECO:0000313" key="2">
    <source>
        <dbReference type="EMBL" id="EJK76170.1"/>
    </source>
</evidence>
<feature type="region of interest" description="Disordered" evidence="1">
    <location>
        <begin position="83"/>
        <end position="243"/>
    </location>
</feature>
<gene>
    <name evidence="2" type="ORF">THAOC_02084</name>
</gene>
<dbReference type="OrthoDB" id="10686987at2759"/>
<reference evidence="2 3" key="1">
    <citation type="journal article" date="2012" name="Genome Biol.">
        <title>Genome and low-iron response of an oceanic diatom adapted to chronic iron limitation.</title>
        <authorList>
            <person name="Lommer M."/>
            <person name="Specht M."/>
            <person name="Roy A.S."/>
            <person name="Kraemer L."/>
            <person name="Andreson R."/>
            <person name="Gutowska M.A."/>
            <person name="Wolf J."/>
            <person name="Bergner S.V."/>
            <person name="Schilhabel M.B."/>
            <person name="Klostermeier U.C."/>
            <person name="Beiko R.G."/>
            <person name="Rosenstiel P."/>
            <person name="Hippler M."/>
            <person name="Laroche J."/>
        </authorList>
    </citation>
    <scope>NUCLEOTIDE SEQUENCE [LARGE SCALE GENOMIC DNA]</scope>
    <source>
        <strain evidence="2 3">CCMP1005</strain>
    </source>
</reference>
<feature type="compositionally biased region" description="Acidic residues" evidence="1">
    <location>
        <begin position="107"/>
        <end position="117"/>
    </location>
</feature>
<evidence type="ECO:0000256" key="1">
    <source>
        <dbReference type="SAM" id="MobiDB-lite"/>
    </source>
</evidence>
<dbReference type="eggNOG" id="ENOG502QYV9">
    <property type="taxonomic scope" value="Eukaryota"/>
</dbReference>
<feature type="compositionally biased region" description="Basic residues" evidence="1">
    <location>
        <begin position="204"/>
        <end position="217"/>
    </location>
</feature>
<feature type="region of interest" description="Disordered" evidence="1">
    <location>
        <begin position="24"/>
        <end position="44"/>
    </location>
</feature>
<feature type="compositionally biased region" description="Basic and acidic residues" evidence="1">
    <location>
        <begin position="181"/>
        <end position="197"/>
    </location>
</feature>